<protein>
    <recommendedName>
        <fullName evidence="7">tRNA(Ile)-lysidine synthase</fullName>
        <ecNumber evidence="7">6.3.4.19</ecNumber>
    </recommendedName>
    <alternativeName>
        <fullName evidence="7">tRNA(Ile)-2-lysyl-cytidine synthase</fullName>
    </alternativeName>
    <alternativeName>
        <fullName evidence="7">tRNA(Ile)-lysidine synthetase</fullName>
    </alternativeName>
</protein>
<comment type="subcellular location">
    <subcellularLocation>
        <location evidence="7">Cytoplasm</location>
    </subcellularLocation>
</comment>
<comment type="catalytic activity">
    <reaction evidence="6 7">
        <text>cytidine(34) in tRNA(Ile2) + L-lysine + ATP = lysidine(34) in tRNA(Ile2) + AMP + diphosphate + H(+)</text>
        <dbReference type="Rhea" id="RHEA:43744"/>
        <dbReference type="Rhea" id="RHEA-COMP:10625"/>
        <dbReference type="Rhea" id="RHEA-COMP:10670"/>
        <dbReference type="ChEBI" id="CHEBI:15378"/>
        <dbReference type="ChEBI" id="CHEBI:30616"/>
        <dbReference type="ChEBI" id="CHEBI:32551"/>
        <dbReference type="ChEBI" id="CHEBI:33019"/>
        <dbReference type="ChEBI" id="CHEBI:82748"/>
        <dbReference type="ChEBI" id="CHEBI:83665"/>
        <dbReference type="ChEBI" id="CHEBI:456215"/>
        <dbReference type="EC" id="6.3.4.19"/>
    </reaction>
</comment>
<dbReference type="InterPro" id="IPR012094">
    <property type="entry name" value="tRNA_Ile_lys_synt"/>
</dbReference>
<comment type="caution">
    <text evidence="10">The sequence shown here is derived from an EMBL/GenBank/DDBJ whole genome shotgun (WGS) entry which is preliminary data.</text>
</comment>
<feature type="domain" description="tRNA(Ile)-lysidine/2-thiocytidine synthase N-terminal" evidence="8">
    <location>
        <begin position="38"/>
        <end position="217"/>
    </location>
</feature>
<dbReference type="InterPro" id="IPR012795">
    <property type="entry name" value="tRNA_Ile_lys_synt_N"/>
</dbReference>
<dbReference type="Gene3D" id="1.20.59.20">
    <property type="match status" value="1"/>
</dbReference>
<dbReference type="PANTHER" id="PTHR43033:SF1">
    <property type="entry name" value="TRNA(ILE)-LYSIDINE SYNTHASE-RELATED"/>
    <property type="match status" value="1"/>
</dbReference>
<dbReference type="AlphaFoldDB" id="A0A9Q2ZQU3"/>
<dbReference type="GO" id="GO:0005524">
    <property type="term" value="F:ATP binding"/>
    <property type="evidence" value="ECO:0007669"/>
    <property type="project" value="UniProtKB-UniRule"/>
</dbReference>
<comment type="similarity">
    <text evidence="7">Belongs to the tRNA(Ile)-lysidine synthase family.</text>
</comment>
<dbReference type="Pfam" id="PF09179">
    <property type="entry name" value="TilS"/>
    <property type="match status" value="1"/>
</dbReference>
<organism evidence="10 11">
    <name type="scientific">Curtobacterium flaccumfaciens pv. flaccumfaciens</name>
    <dbReference type="NCBI Taxonomy" id="138532"/>
    <lineage>
        <taxon>Bacteria</taxon>
        <taxon>Bacillati</taxon>
        <taxon>Actinomycetota</taxon>
        <taxon>Actinomycetes</taxon>
        <taxon>Micrococcales</taxon>
        <taxon>Microbacteriaceae</taxon>
        <taxon>Curtobacterium</taxon>
    </lineage>
</organism>
<dbReference type="Pfam" id="PF01171">
    <property type="entry name" value="ATP_bind_3"/>
    <property type="match status" value="1"/>
</dbReference>
<comment type="domain">
    <text evidence="7">The N-terminal region contains the highly conserved SGGXDS motif, predicted to be a P-loop motif involved in ATP binding.</text>
</comment>
<keyword evidence="4 7" id="KW-0547">Nucleotide-binding</keyword>
<dbReference type="GO" id="GO:0032267">
    <property type="term" value="F:tRNA(Ile)-lysidine synthase activity"/>
    <property type="evidence" value="ECO:0007669"/>
    <property type="project" value="UniProtKB-EC"/>
</dbReference>
<dbReference type="PANTHER" id="PTHR43033">
    <property type="entry name" value="TRNA(ILE)-LYSIDINE SYNTHASE-RELATED"/>
    <property type="match status" value="1"/>
</dbReference>
<name>A0A9Q2ZQU3_9MICO</name>
<dbReference type="CDD" id="cd01992">
    <property type="entry name" value="TilS_N"/>
    <property type="match status" value="1"/>
</dbReference>
<evidence type="ECO:0000259" key="8">
    <source>
        <dbReference type="Pfam" id="PF01171"/>
    </source>
</evidence>
<keyword evidence="2 7" id="KW-0436">Ligase</keyword>
<dbReference type="HAMAP" id="MF_01161">
    <property type="entry name" value="tRNA_Ile_lys_synt"/>
    <property type="match status" value="1"/>
</dbReference>
<proteinExistence type="inferred from homology"/>
<keyword evidence="5 7" id="KW-0067">ATP-binding</keyword>
<feature type="domain" description="tRNA(Ile)-lysidine synthase substrate-binding" evidence="9">
    <location>
        <begin position="270"/>
        <end position="329"/>
    </location>
</feature>
<dbReference type="SUPFAM" id="SSF82829">
    <property type="entry name" value="MesJ substrate recognition domain-like"/>
    <property type="match status" value="1"/>
</dbReference>
<dbReference type="EC" id="6.3.4.19" evidence="7"/>
<keyword evidence="1 7" id="KW-0963">Cytoplasm</keyword>
<dbReference type="SUPFAM" id="SSF52402">
    <property type="entry name" value="Adenine nucleotide alpha hydrolases-like"/>
    <property type="match status" value="1"/>
</dbReference>
<evidence type="ECO:0000256" key="3">
    <source>
        <dbReference type="ARBA" id="ARBA00022694"/>
    </source>
</evidence>
<comment type="function">
    <text evidence="7">Ligates lysine onto the cytidine present at position 34 of the AUA codon-specific tRNA(Ile) that contains the anticodon CAU, in an ATP-dependent manner. Cytidine is converted to lysidine, thus changing the amino acid specificity of the tRNA from methionine to isoleucine.</text>
</comment>
<dbReference type="InterPro" id="IPR015262">
    <property type="entry name" value="tRNA_Ile_lys_synt_subst-bd"/>
</dbReference>
<evidence type="ECO:0000259" key="9">
    <source>
        <dbReference type="Pfam" id="PF09179"/>
    </source>
</evidence>
<keyword evidence="3 7" id="KW-0819">tRNA processing</keyword>
<feature type="binding site" evidence="7">
    <location>
        <begin position="43"/>
        <end position="48"/>
    </location>
    <ligand>
        <name>ATP</name>
        <dbReference type="ChEBI" id="CHEBI:30616"/>
    </ligand>
</feature>
<sequence length="339" mass="35182">MNSPRPRLDPAVAETRLAVRDLLAAAVDDGVVAEGDLVLVALSGGPDSLALAAATAFEAGKQGLRAGAVVVDHALQAGSEAVASRASRQASELGLDPVTVRRVAVGSDGGPEGAAREARHASIAEVAAATGSPLVLLGHTLDDQAETVLLGLLRGSGPDSLSGMQPLARRDAGPAYGRPLLTVRRHATRQACAAAGLAPWHDPQNDDPAYARVRVRNTLLPVLERELGAGVPEALARTADQLREDSAALDHFAEEIAEDIAEHSEAGISLSVRALGANPPALRQRLVRLAVESEFGVTLSRVQTLEVCRLVTDWSGQGPIDLPGVRATRTGDRIEFSAG</sequence>
<dbReference type="Proteomes" id="UP000709437">
    <property type="component" value="Unassembled WGS sequence"/>
</dbReference>
<evidence type="ECO:0000256" key="4">
    <source>
        <dbReference type="ARBA" id="ARBA00022741"/>
    </source>
</evidence>
<gene>
    <name evidence="7 10" type="primary">tilS</name>
    <name evidence="10" type="ORF">KK103_07040</name>
</gene>
<dbReference type="RefSeq" id="WP_140448690.1">
    <property type="nucleotide sequence ID" value="NZ_JAHEWX010000006.1"/>
</dbReference>
<dbReference type="GO" id="GO:0006400">
    <property type="term" value="P:tRNA modification"/>
    <property type="evidence" value="ECO:0007669"/>
    <property type="project" value="UniProtKB-UniRule"/>
</dbReference>
<evidence type="ECO:0000313" key="10">
    <source>
        <dbReference type="EMBL" id="MBT1541509.1"/>
    </source>
</evidence>
<dbReference type="InterPro" id="IPR011063">
    <property type="entry name" value="TilS/TtcA_N"/>
</dbReference>
<accession>A0A9Q2ZQU3</accession>
<evidence type="ECO:0000256" key="7">
    <source>
        <dbReference type="HAMAP-Rule" id="MF_01161"/>
    </source>
</evidence>
<evidence type="ECO:0000313" key="11">
    <source>
        <dbReference type="Proteomes" id="UP000709437"/>
    </source>
</evidence>
<evidence type="ECO:0000256" key="1">
    <source>
        <dbReference type="ARBA" id="ARBA00022490"/>
    </source>
</evidence>
<evidence type="ECO:0000256" key="2">
    <source>
        <dbReference type="ARBA" id="ARBA00022598"/>
    </source>
</evidence>
<dbReference type="Gene3D" id="3.40.50.620">
    <property type="entry name" value="HUPs"/>
    <property type="match status" value="1"/>
</dbReference>
<dbReference type="InterPro" id="IPR014729">
    <property type="entry name" value="Rossmann-like_a/b/a_fold"/>
</dbReference>
<evidence type="ECO:0000256" key="5">
    <source>
        <dbReference type="ARBA" id="ARBA00022840"/>
    </source>
</evidence>
<dbReference type="NCBIfam" id="TIGR02432">
    <property type="entry name" value="lysidine_TilS_N"/>
    <property type="match status" value="1"/>
</dbReference>
<reference evidence="10" key="1">
    <citation type="submission" date="2021-05" db="EMBL/GenBank/DDBJ databases">
        <title>Whole genome sequence of Curtobacterium flaccumfaciens pv. flaccumfaciens strain CFBP 3417.</title>
        <authorList>
            <person name="Osdaghi E."/>
            <person name="Taghouti G."/>
            <person name="Portier P."/>
            <person name="Fazliarab A."/>
            <person name="Taghavi S.M."/>
            <person name="Briand M."/>
            <person name="Le-Saux M."/>
            <person name="Jacques M.-A."/>
        </authorList>
    </citation>
    <scope>NUCLEOTIDE SEQUENCE</scope>
    <source>
        <strain evidence="10">CFBP 3417</strain>
    </source>
</reference>
<evidence type="ECO:0000256" key="6">
    <source>
        <dbReference type="ARBA" id="ARBA00048539"/>
    </source>
</evidence>
<dbReference type="GO" id="GO:0005737">
    <property type="term" value="C:cytoplasm"/>
    <property type="evidence" value="ECO:0007669"/>
    <property type="project" value="UniProtKB-SubCell"/>
</dbReference>
<dbReference type="EMBL" id="JAHEWX010000006">
    <property type="protein sequence ID" value="MBT1541509.1"/>
    <property type="molecule type" value="Genomic_DNA"/>
</dbReference>